<dbReference type="GO" id="GO:0047938">
    <property type="term" value="F:glucose-6-phosphate 1-epimerase activity"/>
    <property type="evidence" value="ECO:0007669"/>
    <property type="project" value="UniProtKB-UniRule"/>
</dbReference>
<evidence type="ECO:0000256" key="1">
    <source>
        <dbReference type="ARBA" id="ARBA00001096"/>
    </source>
</evidence>
<dbReference type="OrthoDB" id="9790727at2"/>
<dbReference type="PIRSF" id="PIRSF016020">
    <property type="entry name" value="PHexose_mutarotase"/>
    <property type="match status" value="1"/>
</dbReference>
<accession>A0A1H6LSQ7</accession>
<evidence type="ECO:0000256" key="4">
    <source>
        <dbReference type="PIRNR" id="PIRNR016020"/>
    </source>
</evidence>
<evidence type="ECO:0000313" key="7">
    <source>
        <dbReference type="Proteomes" id="UP000199371"/>
    </source>
</evidence>
<comment type="similarity">
    <text evidence="2 4">Belongs to the glucose-6-phosphate 1-epimerase family.</text>
</comment>
<dbReference type="AlphaFoldDB" id="A0A1H6LSQ7"/>
<dbReference type="Pfam" id="PF01263">
    <property type="entry name" value="Aldose_epim"/>
    <property type="match status" value="1"/>
</dbReference>
<evidence type="ECO:0000256" key="3">
    <source>
        <dbReference type="ARBA" id="ARBA00023235"/>
    </source>
</evidence>
<dbReference type="EMBL" id="FNXF01000006">
    <property type="protein sequence ID" value="SEH88024.1"/>
    <property type="molecule type" value="Genomic_DNA"/>
</dbReference>
<reference evidence="7" key="1">
    <citation type="submission" date="2016-10" db="EMBL/GenBank/DDBJ databases">
        <authorList>
            <person name="Varghese N."/>
            <person name="Submissions S."/>
        </authorList>
    </citation>
    <scope>NUCLEOTIDE SEQUENCE [LARGE SCALE GENOMIC DNA]</scope>
    <source>
        <strain evidence="7">DSM 17616</strain>
    </source>
</reference>
<dbReference type="InterPro" id="IPR011013">
    <property type="entry name" value="Gal_mutarotase_sf_dom"/>
</dbReference>
<dbReference type="InterPro" id="IPR014718">
    <property type="entry name" value="GH-type_carb-bd"/>
</dbReference>
<dbReference type="Gene3D" id="2.70.98.10">
    <property type="match status" value="1"/>
</dbReference>
<evidence type="ECO:0000256" key="5">
    <source>
        <dbReference type="PIRSR" id="PIRSR016020-1"/>
    </source>
</evidence>
<dbReference type="SUPFAM" id="SSF74650">
    <property type="entry name" value="Galactose mutarotase-like"/>
    <property type="match status" value="1"/>
</dbReference>
<gene>
    <name evidence="6" type="ORF">SAMN05660691_01914</name>
</gene>
<dbReference type="InterPro" id="IPR025532">
    <property type="entry name" value="G6P_1-epimerase"/>
</dbReference>
<keyword evidence="3 4" id="KW-0413">Isomerase</keyword>
<dbReference type="PANTHER" id="PTHR11122">
    <property type="entry name" value="APOSPORY-ASSOCIATED PROTEIN C-RELATED"/>
    <property type="match status" value="1"/>
</dbReference>
<comment type="catalytic activity">
    <reaction evidence="1">
        <text>alpha-D-glucose 6-phosphate = beta-D-glucose 6-phosphate</text>
        <dbReference type="Rhea" id="RHEA:16249"/>
        <dbReference type="ChEBI" id="CHEBI:58225"/>
        <dbReference type="ChEBI" id="CHEBI:58247"/>
        <dbReference type="EC" id="5.1.3.15"/>
    </reaction>
</comment>
<evidence type="ECO:0000313" key="6">
    <source>
        <dbReference type="EMBL" id="SEH88024.1"/>
    </source>
</evidence>
<keyword evidence="7" id="KW-1185">Reference proteome</keyword>
<dbReference type="CDD" id="cd09020">
    <property type="entry name" value="D-hex-6-P-epi_like"/>
    <property type="match status" value="1"/>
</dbReference>
<evidence type="ECO:0000256" key="2">
    <source>
        <dbReference type="ARBA" id="ARBA00005866"/>
    </source>
</evidence>
<dbReference type="STRING" id="173990.SAMN05660691_01914"/>
<feature type="active site" evidence="5">
    <location>
        <position position="160"/>
    </location>
</feature>
<dbReference type="PANTHER" id="PTHR11122:SF13">
    <property type="entry name" value="GLUCOSE-6-PHOSPHATE 1-EPIMERASE"/>
    <property type="match status" value="1"/>
</dbReference>
<protein>
    <recommendedName>
        <fullName evidence="4">Putative glucose-6-phosphate 1-epimerase</fullName>
        <ecNumber evidence="4">5.1.3.15</ecNumber>
    </recommendedName>
</protein>
<sequence>MLNTAINLQTGFGHLTDLPCITLQFGEASAVVSLYGAQVLSYQPAPGDDILWLSPLAQWHNQTPIRGGVPVCWPWFGPVDARLNPKQQSLPNHGVVRTRLWQLAEQHITADSVSVTLAITVPALPYHPDETTLQLQLTLSDSLTISLVCNSVIAQQAALHSYFSVANIDNTRVQPLPLQYQDKVSGSDQHSSKPVATFKAEVDRIYAKPAAKLQLDTGAQQLELGQSGQDATIVWNPWQDKSRNTKDLADDSYLEFICVETARLQLQEAAPLQLTQQIKLTQ</sequence>
<dbReference type="Proteomes" id="UP000199371">
    <property type="component" value="Unassembled WGS sequence"/>
</dbReference>
<dbReference type="GO" id="GO:0005975">
    <property type="term" value="P:carbohydrate metabolic process"/>
    <property type="evidence" value="ECO:0007669"/>
    <property type="project" value="InterPro"/>
</dbReference>
<dbReference type="EC" id="5.1.3.15" evidence="4"/>
<dbReference type="RefSeq" id="WP_092792720.1">
    <property type="nucleotide sequence ID" value="NZ_FNXF01000006.1"/>
</dbReference>
<name>A0A1H6LSQ7_9GAMM</name>
<dbReference type="InterPro" id="IPR008183">
    <property type="entry name" value="Aldose_1/G6P_1-epimerase"/>
</dbReference>
<organism evidence="6 7">
    <name type="scientific">Rheinheimera pacifica</name>
    <dbReference type="NCBI Taxonomy" id="173990"/>
    <lineage>
        <taxon>Bacteria</taxon>
        <taxon>Pseudomonadati</taxon>
        <taxon>Pseudomonadota</taxon>
        <taxon>Gammaproteobacteria</taxon>
        <taxon>Chromatiales</taxon>
        <taxon>Chromatiaceae</taxon>
        <taxon>Rheinheimera</taxon>
    </lineage>
</organism>
<proteinExistence type="inferred from homology"/>
<feature type="active site" evidence="5">
    <location>
        <position position="260"/>
    </location>
</feature>
<dbReference type="GO" id="GO:0030246">
    <property type="term" value="F:carbohydrate binding"/>
    <property type="evidence" value="ECO:0007669"/>
    <property type="project" value="UniProtKB-UniRule"/>
</dbReference>